<dbReference type="RefSeq" id="WP_399149314.1">
    <property type="nucleotide sequence ID" value="NZ_CP147982.1"/>
</dbReference>
<evidence type="ECO:0000313" key="2">
    <source>
        <dbReference type="Proteomes" id="UP001626628"/>
    </source>
</evidence>
<organism evidence="1 2">
    <name type="scientific">Streptomyces sirii</name>
    <dbReference type="NCBI Taxonomy" id="3127701"/>
    <lineage>
        <taxon>Bacteria</taxon>
        <taxon>Bacillati</taxon>
        <taxon>Actinomycetota</taxon>
        <taxon>Actinomycetes</taxon>
        <taxon>Kitasatosporales</taxon>
        <taxon>Streptomycetaceae</taxon>
        <taxon>Streptomyces</taxon>
    </lineage>
</organism>
<dbReference type="Pfam" id="PF17914">
    <property type="entry name" value="HopA1"/>
    <property type="match status" value="1"/>
</dbReference>
<evidence type="ECO:0000313" key="1">
    <source>
        <dbReference type="EMBL" id="WXK78572.1"/>
    </source>
</evidence>
<gene>
    <name evidence="1" type="ORF">WAB15_22680</name>
</gene>
<name>A0ABZ2QYG1_9ACTN</name>
<accession>A0ABZ2QYG1</accession>
<dbReference type="InterPro" id="IPR040871">
    <property type="entry name" value="HopA1"/>
</dbReference>
<reference evidence="1 2" key="1">
    <citation type="submission" date="2024-03" db="EMBL/GenBank/DDBJ databases">
        <title>The complete genome of Streptomyces sirii sp.nov.</title>
        <authorList>
            <person name="Zakalyukina Y.V."/>
            <person name="Belik A.R."/>
            <person name="Biryukov M.V."/>
            <person name="Baturina O.A."/>
            <person name="Kabilov M.R."/>
        </authorList>
    </citation>
    <scope>NUCLEOTIDE SEQUENCE [LARGE SCALE GENOMIC DNA]</scope>
    <source>
        <strain evidence="1 2">BP-8</strain>
    </source>
</reference>
<protein>
    <submittedName>
        <fullName evidence="1">T3SS effector HopA1 family protein</fullName>
    </submittedName>
</protein>
<sequence>MTSQFSPRLLAALDEVQVAADGRSAIVQGVELAGESQRDLLGKLSRALYDALHSGLTKESSALRPRRDRAFETELAAVVPHPTTEISAMVHEVHEEQILVERDGVRVWVPRATGNGNAPSPGSRVTLQVNPVRAALSPGFLLVDSAKPPHFEQPQLRVYIHLTDPDHAPAVWGAALSALAATEVSYRAKVISMPGHLPRRDGMVVYLGRGAWHAARIVAEAVAGMPGTGSQTSVLTEEMAPGVATAWEPVDERAGMRGLSFGEHRSRVTAIALIEAATTGEPREQRLLRDFQEARIDPRWPARNTG</sequence>
<dbReference type="EMBL" id="CP147982">
    <property type="protein sequence ID" value="WXK78572.1"/>
    <property type="molecule type" value="Genomic_DNA"/>
</dbReference>
<proteinExistence type="predicted"/>
<dbReference type="Proteomes" id="UP001626628">
    <property type="component" value="Chromosome"/>
</dbReference>
<keyword evidence="2" id="KW-1185">Reference proteome</keyword>